<dbReference type="InterPro" id="IPR001959">
    <property type="entry name" value="Transposase"/>
</dbReference>
<dbReference type="InterPro" id="IPR010095">
    <property type="entry name" value="Cas12f1-like_TNB"/>
</dbReference>
<dbReference type="Pfam" id="PF01385">
    <property type="entry name" value="OrfB_IS605"/>
    <property type="match status" value="1"/>
</dbReference>
<dbReference type="AlphaFoldDB" id="A0A563VME0"/>
<dbReference type="EMBL" id="CAACVJ010000062">
    <property type="protein sequence ID" value="VEP12582.1"/>
    <property type="molecule type" value="Genomic_DNA"/>
</dbReference>
<accession>A0A563VME0</accession>
<feature type="domain" description="Cas12f1-like TNB" evidence="8">
    <location>
        <begin position="240"/>
        <end position="306"/>
    </location>
</feature>
<evidence type="ECO:0000313" key="10">
    <source>
        <dbReference type="Proteomes" id="UP000320055"/>
    </source>
</evidence>
<evidence type="ECO:0000256" key="5">
    <source>
        <dbReference type="ARBA" id="ARBA00023172"/>
    </source>
</evidence>
<evidence type="ECO:0000256" key="1">
    <source>
        <dbReference type="ARBA" id="ARBA00008761"/>
    </source>
</evidence>
<evidence type="ECO:0000256" key="2">
    <source>
        <dbReference type="ARBA" id="ARBA00011044"/>
    </source>
</evidence>
<evidence type="ECO:0000259" key="7">
    <source>
        <dbReference type="Pfam" id="PF01385"/>
    </source>
</evidence>
<sequence length="335" mass="38247">MSYKETSHQLTLLKQNPEFSWLKDVTAVPLQQALRHLNTAFLNFFAGRAKYPRFKKKRNQQSATYASNAFKWDGEKLTLAKMKSPLKIRWHRYFAGIPTTVTVSKDSAHRYFVSFSVEEEIEQFPKIGEQVAIDLGIKDVIVSSKGFASGNPKYYQKYQKKLAKLQKRLAKKQKGSQNREKARLKVAKLQAKIADCRKDFLNKLTIRLIRENQAVITESLAVKNMIKNRKLSKVIADAAWEELIRQLDYKASWYGRVLVQVDRFFPSSKRCHACGHVLDKLPLEIREWNCVCGSHNLRDYNAAKNLLAVGRTVLAYGDTSVGDTAIAVSSQVSSK</sequence>
<evidence type="ECO:0000256" key="6">
    <source>
        <dbReference type="SAM" id="Coils"/>
    </source>
</evidence>
<feature type="coiled-coil region" evidence="6">
    <location>
        <begin position="155"/>
        <end position="199"/>
    </location>
</feature>
<dbReference type="NCBIfam" id="TIGR01766">
    <property type="entry name" value="IS200/IS605 family accessory protein TnpB-like domain"/>
    <property type="match status" value="1"/>
</dbReference>
<dbReference type="PANTHER" id="PTHR30405:SF25">
    <property type="entry name" value="RNA-GUIDED DNA ENDONUCLEASE INSQ-RELATED"/>
    <property type="match status" value="1"/>
</dbReference>
<feature type="domain" description="Probable transposase IS891/IS1136/IS1341" evidence="7">
    <location>
        <begin position="115"/>
        <end position="228"/>
    </location>
</feature>
<name>A0A563VME0_9CYAN</name>
<keyword evidence="3" id="KW-0815">Transposition</keyword>
<dbReference type="Proteomes" id="UP000320055">
    <property type="component" value="Unassembled WGS sequence"/>
</dbReference>
<organism evidence="9 10">
    <name type="scientific">Hyella patelloides LEGE 07179</name>
    <dbReference type="NCBI Taxonomy" id="945734"/>
    <lineage>
        <taxon>Bacteria</taxon>
        <taxon>Bacillati</taxon>
        <taxon>Cyanobacteriota</taxon>
        <taxon>Cyanophyceae</taxon>
        <taxon>Pleurocapsales</taxon>
        <taxon>Hyellaceae</taxon>
        <taxon>Hyella</taxon>
    </lineage>
</organism>
<dbReference type="Pfam" id="PF07282">
    <property type="entry name" value="Cas12f1-like_TNB"/>
    <property type="match status" value="1"/>
</dbReference>
<dbReference type="InterPro" id="IPR051399">
    <property type="entry name" value="RNA-guided_DNA_endo/Transpos"/>
</dbReference>
<proteinExistence type="inferred from homology"/>
<keyword evidence="6" id="KW-0175">Coiled coil</keyword>
<dbReference type="GO" id="GO:0006310">
    <property type="term" value="P:DNA recombination"/>
    <property type="evidence" value="ECO:0007669"/>
    <property type="project" value="UniProtKB-KW"/>
</dbReference>
<evidence type="ECO:0000256" key="3">
    <source>
        <dbReference type="ARBA" id="ARBA00022578"/>
    </source>
</evidence>
<dbReference type="GO" id="GO:0003677">
    <property type="term" value="F:DNA binding"/>
    <property type="evidence" value="ECO:0007669"/>
    <property type="project" value="UniProtKB-KW"/>
</dbReference>
<evidence type="ECO:0000259" key="8">
    <source>
        <dbReference type="Pfam" id="PF07282"/>
    </source>
</evidence>
<keyword evidence="10" id="KW-1185">Reference proteome</keyword>
<evidence type="ECO:0000313" key="9">
    <source>
        <dbReference type="EMBL" id="VEP12582.1"/>
    </source>
</evidence>
<dbReference type="GO" id="GO:0032196">
    <property type="term" value="P:transposition"/>
    <property type="evidence" value="ECO:0007669"/>
    <property type="project" value="UniProtKB-KW"/>
</dbReference>
<comment type="similarity">
    <text evidence="2">In the N-terminal section; belongs to the transposase 2 family.</text>
</comment>
<dbReference type="OrthoDB" id="443538at2"/>
<evidence type="ECO:0000256" key="4">
    <source>
        <dbReference type="ARBA" id="ARBA00023125"/>
    </source>
</evidence>
<protein>
    <submittedName>
        <fullName evidence="9">Transposase</fullName>
    </submittedName>
</protein>
<dbReference type="PANTHER" id="PTHR30405">
    <property type="entry name" value="TRANSPOSASE"/>
    <property type="match status" value="1"/>
</dbReference>
<reference evidence="9 10" key="1">
    <citation type="submission" date="2019-01" db="EMBL/GenBank/DDBJ databases">
        <authorList>
            <person name="Brito A."/>
        </authorList>
    </citation>
    <scope>NUCLEOTIDE SEQUENCE [LARGE SCALE GENOMIC DNA]</scope>
    <source>
        <strain evidence="9">1</strain>
    </source>
</reference>
<keyword evidence="5" id="KW-0233">DNA recombination</keyword>
<keyword evidence="4" id="KW-0238">DNA-binding</keyword>
<comment type="similarity">
    <text evidence="1">In the C-terminal section; belongs to the transposase 35 family.</text>
</comment>
<dbReference type="NCBIfam" id="NF040570">
    <property type="entry name" value="guided_TnpB"/>
    <property type="match status" value="1"/>
</dbReference>
<gene>
    <name evidence="9" type="ORF">H1P_1540018</name>
</gene>